<dbReference type="InterPro" id="IPR025285">
    <property type="entry name" value="DUF4145"/>
</dbReference>
<organism evidence="2 3">
    <name type="scientific">Peteryoungia algae</name>
    <dbReference type="NCBI Taxonomy" id="2919917"/>
    <lineage>
        <taxon>Bacteria</taxon>
        <taxon>Pseudomonadati</taxon>
        <taxon>Pseudomonadota</taxon>
        <taxon>Alphaproteobacteria</taxon>
        <taxon>Hyphomicrobiales</taxon>
        <taxon>Rhizobiaceae</taxon>
        <taxon>Peteryoungia</taxon>
    </lineage>
</organism>
<dbReference type="Proteomes" id="UP001522662">
    <property type="component" value="Unassembled WGS sequence"/>
</dbReference>
<sequence length="244" mass="27021">MNEFNWTCPYCSNHQTVVSAKFDTSTVRLYVGDTADGNCVGVKITSIGCSNTSCKNVTIDVSYGNLTQSQLTHDHILSRATLTAPIKPESRARALPQCIPAPIANDYSEACRISNLSPKASATLARRCLQGMLRDFCGIIKPTLHQEINDLKKQFDEGHAPKGVSEESFEAIEAIRKIGNIGAHMEKDINVIVDVEPDEAELLLSLVENLFDDWYIARQKRQDRLARVTASVEEKEVIRKGPSE</sequence>
<evidence type="ECO:0000313" key="2">
    <source>
        <dbReference type="EMBL" id="MCJ8239421.1"/>
    </source>
</evidence>
<protein>
    <submittedName>
        <fullName evidence="2">DUF4145 domain-containing protein</fullName>
    </submittedName>
</protein>
<dbReference type="Pfam" id="PF13643">
    <property type="entry name" value="DUF4145"/>
    <property type="match status" value="1"/>
</dbReference>
<evidence type="ECO:0000259" key="1">
    <source>
        <dbReference type="Pfam" id="PF13643"/>
    </source>
</evidence>
<accession>A0ABT0D1Y3</accession>
<gene>
    <name evidence="2" type="ORF">MKJ03_13885</name>
</gene>
<reference evidence="2 3" key="1">
    <citation type="submission" date="2022-03" db="EMBL/GenBank/DDBJ databases">
        <title>Rhizobium SSM4.3 sp. nov., isolated from Sediment (Gouqi Island).</title>
        <authorList>
            <person name="Chen G."/>
        </authorList>
    </citation>
    <scope>NUCLEOTIDE SEQUENCE [LARGE SCALE GENOMIC DNA]</scope>
    <source>
        <strain evidence="2 3">SSM4.3</strain>
    </source>
</reference>
<comment type="caution">
    <text evidence="2">The sequence shown here is derived from an EMBL/GenBank/DDBJ whole genome shotgun (WGS) entry which is preliminary data.</text>
</comment>
<name>A0ABT0D1Y3_9HYPH</name>
<proteinExistence type="predicted"/>
<dbReference type="EMBL" id="JALAYX010000003">
    <property type="protein sequence ID" value="MCJ8239421.1"/>
    <property type="molecule type" value="Genomic_DNA"/>
</dbReference>
<feature type="domain" description="DUF4145" evidence="1">
    <location>
        <begin position="109"/>
        <end position="207"/>
    </location>
</feature>
<evidence type="ECO:0000313" key="3">
    <source>
        <dbReference type="Proteomes" id="UP001522662"/>
    </source>
</evidence>
<keyword evidence="3" id="KW-1185">Reference proteome</keyword>
<dbReference type="RefSeq" id="WP_245137036.1">
    <property type="nucleotide sequence ID" value="NZ_CP128477.1"/>
</dbReference>